<evidence type="ECO:0000313" key="13">
    <source>
        <dbReference type="Proteomes" id="UP000001887"/>
    </source>
</evidence>
<keyword evidence="6 10" id="KW-0460">Magnesium</keyword>
<comment type="function">
    <text evidence="2 10">Forms oxaloacetate, a four-carbon dicarboxylic acid source for the tricarboxylic acid cycle.</text>
</comment>
<evidence type="ECO:0000256" key="1">
    <source>
        <dbReference type="ARBA" id="ARBA00001946"/>
    </source>
</evidence>
<comment type="subunit">
    <text evidence="10">Homotetramer.</text>
</comment>
<keyword evidence="7 10" id="KW-0456">Lyase</keyword>
<dbReference type="InterPro" id="IPR015813">
    <property type="entry name" value="Pyrv/PenolPyrv_kinase-like_dom"/>
</dbReference>
<comment type="similarity">
    <text evidence="3 10">Belongs to the PEPCase type 1 family.</text>
</comment>
<evidence type="ECO:0000313" key="12">
    <source>
        <dbReference type="EMBL" id="ADB15922.1"/>
    </source>
</evidence>
<feature type="active site" evidence="10 11">
    <location>
        <position position="602"/>
    </location>
</feature>
<dbReference type="EMBL" id="CP001848">
    <property type="protein sequence ID" value="ADB15922.1"/>
    <property type="molecule type" value="Genomic_DNA"/>
</dbReference>
<dbReference type="AlphaFoldDB" id="D2QW47"/>
<protein>
    <recommendedName>
        <fullName evidence="5 10">Phosphoenolpyruvate carboxylase</fullName>
        <shortName evidence="10">PEPC</shortName>
        <shortName evidence="10">PEPCase</shortName>
        <ecNumber evidence="4 10">4.1.1.31</ecNumber>
    </recommendedName>
</protein>
<dbReference type="NCBIfam" id="NF000584">
    <property type="entry name" value="PRK00009.1"/>
    <property type="match status" value="1"/>
</dbReference>
<evidence type="ECO:0000256" key="2">
    <source>
        <dbReference type="ARBA" id="ARBA00003670"/>
    </source>
</evidence>
<dbReference type="InterPro" id="IPR033129">
    <property type="entry name" value="PEPCASE_His_AS"/>
</dbReference>
<proteinExistence type="inferred from homology"/>
<dbReference type="PRINTS" id="PR00150">
    <property type="entry name" value="PEPCARBXLASE"/>
</dbReference>
<dbReference type="Pfam" id="PF00311">
    <property type="entry name" value="PEPcase"/>
    <property type="match status" value="1"/>
</dbReference>
<dbReference type="HAMAP" id="MF_00595">
    <property type="entry name" value="PEPcase_type1"/>
    <property type="match status" value="1"/>
</dbReference>
<dbReference type="Gene3D" id="1.20.1440.90">
    <property type="entry name" value="Phosphoenolpyruvate/pyruvate domain"/>
    <property type="match status" value="1"/>
</dbReference>
<dbReference type="GO" id="GO:0005829">
    <property type="term" value="C:cytosol"/>
    <property type="evidence" value="ECO:0007669"/>
    <property type="project" value="TreeGrafter"/>
</dbReference>
<dbReference type="GO" id="GO:0000287">
    <property type="term" value="F:magnesium ion binding"/>
    <property type="evidence" value="ECO:0007669"/>
    <property type="project" value="UniProtKB-UniRule"/>
</dbReference>
<keyword evidence="8 10" id="KW-0120">Carbon dioxide fixation</keyword>
<name>D2QW47_PIRSD</name>
<dbReference type="eggNOG" id="COG2352">
    <property type="taxonomic scope" value="Bacteria"/>
</dbReference>
<sequence>MLKTRHDVCRPQAVYIHAKGGFEMAPVSNELLRRDVRMLGDMLGEVMTEAAGPEALALVEEIRQLARRRRSGDHTAEPELAEKIASLSMSDARIVARAFSIFFDLANLAEDRHRIRVLRSREQELHPVSLSESIGAAIGRLKESGFSAAETQRAIDKMLIELVFTAHPSEAKRRSIRAKLRRMRHALQELDRTDLLPRERARLESRIRTELTVLWQTDFLRPSRPTVLEEVERGLSITPRLWEVVPQVYASMRLALDTHYPGEGIRPGLFLRFGSWMGGDRDGNPNVTAPITKQTLVWLRERAISQHLALTKTMYDFLSISVREIDADSTLNKGLEEASQKWPGLAEALSELAPLEVYRRWVTMIRWRLSQSSATTSCTSIPEGGYRDGEELFADLKAMQDSLRSHHSRLLADSELQRWLDLTTVFGLHLTRLDVRQDARRYREVMTEILSVAGIVENYADLPEAERCAALSRSIPWDHDLDREKLSPLALETLDLFLVLRDAIAVFGPSCIGGHVISLTQCPSDVLNVLWLWRWAQSKAVRDSSVPTTDELRIIPLFEKIDDLRNAPETMTSILEHPLYREHVTRVGDRQIIMVGYSDSTKDGGYLAACWGLYQAQSGLQQVAHDHGVQVTFFHGRGGSLGRGGGPAARGILSLPPEALDGTLRLTEQGEVLAERYDDTQVAFRHLEQVTWATLVASALPGVQVKPSWLSMMETLSVQSFKAYRELVDQPGFIAFFAAATPIDEIENLPIGSRPSRRRGERTLGDLRAIPWVFSWTQNRCMIPAWYGLGTALSEVKYKDRTAWQTICEMYRLWPFMQATIDNAMLALAKADMYIAQHYSELAEDPAQRQVCWELIARERDRTRQALLDLVGGSELLSKNPWFQGSIEVRNPYIDPLNLIQIELLRRRRSLTPEAPANEAEQLRDMLRLTVQGIAAGMRTTG</sequence>
<evidence type="ECO:0000256" key="5">
    <source>
        <dbReference type="ARBA" id="ARBA00022419"/>
    </source>
</evidence>
<dbReference type="PANTHER" id="PTHR30523:SF6">
    <property type="entry name" value="PHOSPHOENOLPYRUVATE CARBOXYLASE"/>
    <property type="match status" value="1"/>
</dbReference>
<dbReference type="InterPro" id="IPR021135">
    <property type="entry name" value="PEP_COase"/>
</dbReference>
<comment type="catalytic activity">
    <reaction evidence="9 10">
        <text>oxaloacetate + phosphate = phosphoenolpyruvate + hydrogencarbonate</text>
        <dbReference type="Rhea" id="RHEA:28370"/>
        <dbReference type="ChEBI" id="CHEBI:16452"/>
        <dbReference type="ChEBI" id="CHEBI:17544"/>
        <dbReference type="ChEBI" id="CHEBI:43474"/>
        <dbReference type="ChEBI" id="CHEBI:58702"/>
        <dbReference type="EC" id="4.1.1.31"/>
    </reaction>
</comment>
<evidence type="ECO:0000256" key="7">
    <source>
        <dbReference type="ARBA" id="ARBA00023239"/>
    </source>
</evidence>
<dbReference type="PANTHER" id="PTHR30523">
    <property type="entry name" value="PHOSPHOENOLPYRUVATE CARBOXYLASE"/>
    <property type="match status" value="1"/>
</dbReference>
<evidence type="ECO:0000256" key="9">
    <source>
        <dbReference type="ARBA" id="ARBA00048995"/>
    </source>
</evidence>
<dbReference type="GO" id="GO:0015977">
    <property type="term" value="P:carbon fixation"/>
    <property type="evidence" value="ECO:0007669"/>
    <property type="project" value="UniProtKB-UniRule"/>
</dbReference>
<evidence type="ECO:0000256" key="10">
    <source>
        <dbReference type="HAMAP-Rule" id="MF_00595"/>
    </source>
</evidence>
<dbReference type="SUPFAM" id="SSF51621">
    <property type="entry name" value="Phosphoenolpyruvate/pyruvate domain"/>
    <property type="match status" value="1"/>
</dbReference>
<dbReference type="GO" id="GO:0008964">
    <property type="term" value="F:phosphoenolpyruvate carboxylase activity"/>
    <property type="evidence" value="ECO:0007669"/>
    <property type="project" value="UniProtKB-UniRule"/>
</dbReference>
<comment type="cofactor">
    <cofactor evidence="1 10">
        <name>Mg(2+)</name>
        <dbReference type="ChEBI" id="CHEBI:18420"/>
    </cofactor>
</comment>
<gene>
    <name evidence="10" type="primary">ppc</name>
    <name evidence="12" type="ordered locus">Psta_1244</name>
</gene>
<dbReference type="EC" id="4.1.1.31" evidence="4 10"/>
<dbReference type="STRING" id="530564.Psta_1244"/>
<evidence type="ECO:0000256" key="4">
    <source>
        <dbReference type="ARBA" id="ARBA00012305"/>
    </source>
</evidence>
<reference evidence="12 13" key="1">
    <citation type="journal article" date="2009" name="Stand. Genomic Sci.">
        <title>Complete genome sequence of Pirellula staleyi type strain (ATCC 27377).</title>
        <authorList>
            <person name="Clum A."/>
            <person name="Tindall B.J."/>
            <person name="Sikorski J."/>
            <person name="Ivanova N."/>
            <person name="Mavrommatis K."/>
            <person name="Lucas S."/>
            <person name="Glavina del Rio T."/>
            <person name="Nolan M."/>
            <person name="Chen F."/>
            <person name="Tice H."/>
            <person name="Pitluck S."/>
            <person name="Cheng J.F."/>
            <person name="Chertkov O."/>
            <person name="Brettin T."/>
            <person name="Han C."/>
            <person name="Detter J.C."/>
            <person name="Kuske C."/>
            <person name="Bruce D."/>
            <person name="Goodwin L."/>
            <person name="Ovchinikova G."/>
            <person name="Pati A."/>
            <person name="Mikhailova N."/>
            <person name="Chen A."/>
            <person name="Palaniappan K."/>
            <person name="Land M."/>
            <person name="Hauser L."/>
            <person name="Chang Y.J."/>
            <person name="Jeffries C.D."/>
            <person name="Chain P."/>
            <person name="Rohde M."/>
            <person name="Goker M."/>
            <person name="Bristow J."/>
            <person name="Eisen J.A."/>
            <person name="Markowitz V."/>
            <person name="Hugenholtz P."/>
            <person name="Kyrpides N.C."/>
            <person name="Klenk H.P."/>
            <person name="Lapidus A."/>
        </authorList>
    </citation>
    <scope>NUCLEOTIDE SEQUENCE [LARGE SCALE GENOMIC DNA]</scope>
    <source>
        <strain evidence="13">ATCC 27377 / DSM 6068 / ICPB 4128</strain>
    </source>
</reference>
<dbReference type="PROSITE" id="PS00393">
    <property type="entry name" value="PEPCASE_2"/>
    <property type="match status" value="1"/>
</dbReference>
<evidence type="ECO:0000256" key="3">
    <source>
        <dbReference type="ARBA" id="ARBA00008346"/>
    </source>
</evidence>
<dbReference type="Proteomes" id="UP000001887">
    <property type="component" value="Chromosome"/>
</dbReference>
<evidence type="ECO:0000256" key="11">
    <source>
        <dbReference type="PROSITE-ProRule" id="PRU10112"/>
    </source>
</evidence>
<dbReference type="KEGG" id="psl:Psta_1244"/>
<keyword evidence="13" id="KW-1185">Reference proteome</keyword>
<dbReference type="InterPro" id="IPR022805">
    <property type="entry name" value="PEP_COase_bac/pln-type"/>
</dbReference>
<evidence type="ECO:0000256" key="8">
    <source>
        <dbReference type="ARBA" id="ARBA00023300"/>
    </source>
</evidence>
<dbReference type="HOGENOM" id="CLU_006557_2_0_0"/>
<evidence type="ECO:0000256" key="6">
    <source>
        <dbReference type="ARBA" id="ARBA00022842"/>
    </source>
</evidence>
<feature type="active site" evidence="10">
    <location>
        <position position="167"/>
    </location>
</feature>
<accession>D2QW47</accession>
<organism evidence="12 13">
    <name type="scientific">Pirellula staleyi (strain ATCC 27377 / DSM 6068 / ICPB 4128)</name>
    <name type="common">Pirella staleyi</name>
    <dbReference type="NCBI Taxonomy" id="530564"/>
    <lineage>
        <taxon>Bacteria</taxon>
        <taxon>Pseudomonadati</taxon>
        <taxon>Planctomycetota</taxon>
        <taxon>Planctomycetia</taxon>
        <taxon>Pirellulales</taxon>
        <taxon>Pirellulaceae</taxon>
        <taxon>Pirellula</taxon>
    </lineage>
</organism>
<keyword evidence="12" id="KW-0670">Pyruvate</keyword>
<dbReference type="GO" id="GO:0006107">
    <property type="term" value="P:oxaloacetate metabolic process"/>
    <property type="evidence" value="ECO:0007669"/>
    <property type="project" value="UniProtKB-UniRule"/>
</dbReference>
<dbReference type="GO" id="GO:0006099">
    <property type="term" value="P:tricarboxylic acid cycle"/>
    <property type="evidence" value="ECO:0007669"/>
    <property type="project" value="InterPro"/>
</dbReference>